<dbReference type="PANTHER" id="PTHR48107">
    <property type="entry name" value="NADPH-DEPENDENT ALDEHYDE REDUCTASE-LIKE PROTEIN, CHLOROPLASTIC-RELATED"/>
    <property type="match status" value="1"/>
</dbReference>
<dbReference type="SUPFAM" id="SSF51735">
    <property type="entry name" value="NAD(P)-binding Rossmann-fold domains"/>
    <property type="match status" value="1"/>
</dbReference>
<dbReference type="RefSeq" id="WP_193537131.1">
    <property type="nucleotide sequence ID" value="NZ_JADCLJ010000020.1"/>
</dbReference>
<evidence type="ECO:0000313" key="3">
    <source>
        <dbReference type="EMBL" id="MBE4908987.1"/>
    </source>
</evidence>
<proteinExistence type="inferred from homology"/>
<name>A0ABR9QKH7_9BACI</name>
<reference evidence="3 4" key="1">
    <citation type="submission" date="2020-10" db="EMBL/GenBank/DDBJ databases">
        <title>Bacillus sp. HD4P25, an endophyte from a halophyte.</title>
        <authorList>
            <person name="Sun J.-Q."/>
        </authorList>
    </citation>
    <scope>NUCLEOTIDE SEQUENCE [LARGE SCALE GENOMIC DNA]</scope>
    <source>
        <strain evidence="3 4">YIM 93174</strain>
    </source>
</reference>
<organism evidence="3 4">
    <name type="scientific">Litchfieldia luteola</name>
    <dbReference type="NCBI Taxonomy" id="682179"/>
    <lineage>
        <taxon>Bacteria</taxon>
        <taxon>Bacillati</taxon>
        <taxon>Bacillota</taxon>
        <taxon>Bacilli</taxon>
        <taxon>Bacillales</taxon>
        <taxon>Bacillaceae</taxon>
        <taxon>Litchfieldia</taxon>
    </lineage>
</organism>
<gene>
    <name evidence="3" type="ORF">IMZ08_13035</name>
</gene>
<dbReference type="CDD" id="cd05233">
    <property type="entry name" value="SDR_c"/>
    <property type="match status" value="1"/>
</dbReference>
<dbReference type="PRINTS" id="PR00081">
    <property type="entry name" value="GDHRDH"/>
</dbReference>
<dbReference type="EMBL" id="JADCLJ010000020">
    <property type="protein sequence ID" value="MBE4908987.1"/>
    <property type="molecule type" value="Genomic_DNA"/>
</dbReference>
<dbReference type="InterPro" id="IPR036291">
    <property type="entry name" value="NAD(P)-bd_dom_sf"/>
</dbReference>
<dbReference type="Pfam" id="PF13561">
    <property type="entry name" value="adh_short_C2"/>
    <property type="match status" value="1"/>
</dbReference>
<dbReference type="InterPro" id="IPR020904">
    <property type="entry name" value="Sc_DH/Rdtase_CS"/>
</dbReference>
<keyword evidence="2" id="KW-0560">Oxidoreductase</keyword>
<dbReference type="Proteomes" id="UP001516662">
    <property type="component" value="Unassembled WGS sequence"/>
</dbReference>
<keyword evidence="4" id="KW-1185">Reference proteome</keyword>
<protein>
    <submittedName>
        <fullName evidence="3">SDR family oxidoreductase</fullName>
    </submittedName>
</protein>
<evidence type="ECO:0000256" key="1">
    <source>
        <dbReference type="ARBA" id="ARBA00006484"/>
    </source>
</evidence>
<dbReference type="PRINTS" id="PR00080">
    <property type="entry name" value="SDRFAMILY"/>
</dbReference>
<dbReference type="PANTHER" id="PTHR48107:SF7">
    <property type="entry name" value="RE15974P"/>
    <property type="match status" value="1"/>
</dbReference>
<comment type="caution">
    <text evidence="3">The sequence shown here is derived from an EMBL/GenBank/DDBJ whole genome shotgun (WGS) entry which is preliminary data.</text>
</comment>
<comment type="similarity">
    <text evidence="1">Belongs to the short-chain dehydrogenases/reductases (SDR) family.</text>
</comment>
<dbReference type="Gene3D" id="3.40.50.720">
    <property type="entry name" value="NAD(P)-binding Rossmann-like Domain"/>
    <property type="match status" value="1"/>
</dbReference>
<dbReference type="NCBIfam" id="NF009499">
    <property type="entry name" value="PRK12859.1"/>
    <property type="match status" value="1"/>
</dbReference>
<dbReference type="PROSITE" id="PS00061">
    <property type="entry name" value="ADH_SHORT"/>
    <property type="match status" value="1"/>
</dbReference>
<accession>A0ABR9QKH7</accession>
<evidence type="ECO:0000256" key="2">
    <source>
        <dbReference type="ARBA" id="ARBA00023002"/>
    </source>
</evidence>
<evidence type="ECO:0000313" key="4">
    <source>
        <dbReference type="Proteomes" id="UP001516662"/>
    </source>
</evidence>
<dbReference type="NCBIfam" id="NF009389">
    <property type="entry name" value="PRK12748.1"/>
    <property type="match status" value="1"/>
</dbReference>
<sequence>MTYTLNLNGKIAIVTGASRKAGIGAAICHALADAGADIFFTHWSSYDRAMPWGEQINDQHVLKEELIRKGVRCEHCELDLARTDSVQNLLRQVSNTLGTPSILVNNAAYSTSTSFDKISEEELDLHYFINVRGTTLLSAAFAKGFTNGRGGRIINLTSGQSLGPMPGELAYAATKGAIEAMTVTLSAEVASKGITVNAVNPGPTDTGWINDELREQLKSRFGFGRIGNPEDIARLIRFLASDDAEWITGQIIHSEGGFKR</sequence>
<dbReference type="InterPro" id="IPR002347">
    <property type="entry name" value="SDR_fam"/>
</dbReference>